<evidence type="ECO:0000256" key="2">
    <source>
        <dbReference type="ARBA" id="ARBA00009183"/>
    </source>
</evidence>
<dbReference type="InterPro" id="IPR050346">
    <property type="entry name" value="FMO-like"/>
</dbReference>
<keyword evidence="6 8" id="KW-0560">Oxidoreductase</keyword>
<dbReference type="InterPro" id="IPR000960">
    <property type="entry name" value="Flavin_mOase"/>
</dbReference>
<dbReference type="PIRSF" id="PIRSF000332">
    <property type="entry name" value="FMO"/>
    <property type="match status" value="1"/>
</dbReference>
<evidence type="ECO:0000256" key="6">
    <source>
        <dbReference type="ARBA" id="ARBA00023002"/>
    </source>
</evidence>
<proteinExistence type="inferred from homology"/>
<dbReference type="EC" id="1.-.-.-" evidence="8"/>
<dbReference type="AlphaFoldDB" id="A0AAN9THG4"/>
<dbReference type="Gene3D" id="3.50.50.60">
    <property type="entry name" value="FAD/NAD(P)-binding domain"/>
    <property type="match status" value="2"/>
</dbReference>
<evidence type="ECO:0000256" key="1">
    <source>
        <dbReference type="ARBA" id="ARBA00001974"/>
    </source>
</evidence>
<keyword evidence="7 8" id="KW-0503">Monooxygenase</keyword>
<keyword evidence="9" id="KW-0472">Membrane</keyword>
<evidence type="ECO:0000256" key="4">
    <source>
        <dbReference type="ARBA" id="ARBA00022827"/>
    </source>
</evidence>
<comment type="cofactor">
    <cofactor evidence="1 8">
        <name>FAD</name>
        <dbReference type="ChEBI" id="CHEBI:57692"/>
    </cofactor>
</comment>
<evidence type="ECO:0000313" key="11">
    <source>
        <dbReference type="Proteomes" id="UP001367676"/>
    </source>
</evidence>
<dbReference type="PANTHER" id="PTHR23023">
    <property type="entry name" value="DIMETHYLANILINE MONOOXYGENASE"/>
    <property type="match status" value="1"/>
</dbReference>
<dbReference type="GO" id="GO:0050660">
    <property type="term" value="F:flavin adenine dinucleotide binding"/>
    <property type="evidence" value="ECO:0007669"/>
    <property type="project" value="InterPro"/>
</dbReference>
<evidence type="ECO:0000256" key="7">
    <source>
        <dbReference type="ARBA" id="ARBA00023033"/>
    </source>
</evidence>
<keyword evidence="4 8" id="KW-0274">FAD</keyword>
<dbReference type="EMBL" id="JBBCAQ010000032">
    <property type="protein sequence ID" value="KAK7584093.1"/>
    <property type="molecule type" value="Genomic_DNA"/>
</dbReference>
<name>A0AAN9THG4_9HEMI</name>
<comment type="similarity">
    <text evidence="2 8">Belongs to the FMO family.</text>
</comment>
<keyword evidence="9" id="KW-1133">Transmembrane helix</keyword>
<evidence type="ECO:0000256" key="3">
    <source>
        <dbReference type="ARBA" id="ARBA00022630"/>
    </source>
</evidence>
<evidence type="ECO:0000256" key="9">
    <source>
        <dbReference type="SAM" id="Phobius"/>
    </source>
</evidence>
<feature type="transmembrane region" description="Helical" evidence="9">
    <location>
        <begin position="287"/>
        <end position="307"/>
    </location>
</feature>
<dbReference type="PRINTS" id="PR00370">
    <property type="entry name" value="FMOXYGENASE"/>
</dbReference>
<comment type="caution">
    <text evidence="10">The sequence shown here is derived from an EMBL/GenBank/DDBJ whole genome shotgun (WGS) entry which is preliminary data.</text>
</comment>
<dbReference type="Pfam" id="PF00743">
    <property type="entry name" value="FMO-like"/>
    <property type="match status" value="2"/>
</dbReference>
<dbReference type="GO" id="GO:0050661">
    <property type="term" value="F:NADP binding"/>
    <property type="evidence" value="ECO:0007669"/>
    <property type="project" value="InterPro"/>
</dbReference>
<gene>
    <name evidence="10" type="ORF">V9T40_005056</name>
</gene>
<dbReference type="InterPro" id="IPR036188">
    <property type="entry name" value="FAD/NAD-bd_sf"/>
</dbReference>
<dbReference type="FunFam" id="3.50.50.60:FF:000138">
    <property type="entry name" value="Flavin-containing monooxygenase"/>
    <property type="match status" value="1"/>
</dbReference>
<evidence type="ECO:0000313" key="10">
    <source>
        <dbReference type="EMBL" id="KAK7584093.1"/>
    </source>
</evidence>
<accession>A0AAN9THG4</accession>
<keyword evidence="5" id="KW-0521">NADP</keyword>
<dbReference type="InterPro" id="IPR020946">
    <property type="entry name" value="Flavin_mOase-like"/>
</dbReference>
<keyword evidence="3 8" id="KW-0285">Flavoprotein</keyword>
<evidence type="ECO:0000256" key="8">
    <source>
        <dbReference type="RuleBase" id="RU361177"/>
    </source>
</evidence>
<evidence type="ECO:0000256" key="5">
    <source>
        <dbReference type="ARBA" id="ARBA00022857"/>
    </source>
</evidence>
<dbReference type="GO" id="GO:0004499">
    <property type="term" value="F:N,N-dimethylaniline monooxygenase activity"/>
    <property type="evidence" value="ECO:0007669"/>
    <property type="project" value="InterPro"/>
</dbReference>
<protein>
    <recommendedName>
        <fullName evidence="8">Flavin-containing monooxygenase</fullName>
        <ecNumber evidence="8">1.-.-.-</ecNumber>
    </recommendedName>
</protein>
<sequence length="414" mass="47454">MRVAVIGAGVSGLASARYVQEFNLECVVFEARDSVGGTWIYTEEVPTDEYNVAFHANIYESLRVNLPTQLMEYSGFKFEPKSGLNYPYHREVLQYIKDFAEKFNLYPLIKFQHLVQHISRDGDGWKIIVKNLKNNRIDEEYFDAVMICNGHHAKPVCPCIPGLETFDGDQKHSHYYKNNAPYKEKRILVVGCGPSGIDICLECAQVYISCRSEKKPAISHDKVEIKPGIVRISSNSVMFVDKTVVEVDSIIFCTGFEFHFPFLDKSCGIEISKNLIVRPLYKRFINILHPTMCFIGLVIKTVVFPLVDLQAKVFMKHLSGQIDLPLIGSMLQSEEEEHGEKMEMNVPPSMYHFLGENMKSYFKDLASLGQTEMLSEVHFKIYEKHKQTIAMNSGNTKKQIFKIIDDENFSWQLK</sequence>
<dbReference type="SUPFAM" id="SSF51905">
    <property type="entry name" value="FAD/NAD(P)-binding domain"/>
    <property type="match status" value="2"/>
</dbReference>
<keyword evidence="9" id="KW-0812">Transmembrane</keyword>
<reference evidence="10 11" key="1">
    <citation type="submission" date="2024-03" db="EMBL/GenBank/DDBJ databases">
        <title>Adaptation during the transition from Ophiocordyceps entomopathogen to insect associate is accompanied by gene loss and intensified selection.</title>
        <authorList>
            <person name="Ward C.M."/>
            <person name="Onetto C.A."/>
            <person name="Borneman A.R."/>
        </authorList>
    </citation>
    <scope>NUCLEOTIDE SEQUENCE [LARGE SCALE GENOMIC DNA]</scope>
    <source>
        <strain evidence="10">AWRI1</strain>
        <tissue evidence="10">Single Adult Female</tissue>
    </source>
</reference>
<keyword evidence="11" id="KW-1185">Reference proteome</keyword>
<organism evidence="10 11">
    <name type="scientific">Parthenolecanium corni</name>
    <dbReference type="NCBI Taxonomy" id="536013"/>
    <lineage>
        <taxon>Eukaryota</taxon>
        <taxon>Metazoa</taxon>
        <taxon>Ecdysozoa</taxon>
        <taxon>Arthropoda</taxon>
        <taxon>Hexapoda</taxon>
        <taxon>Insecta</taxon>
        <taxon>Pterygota</taxon>
        <taxon>Neoptera</taxon>
        <taxon>Paraneoptera</taxon>
        <taxon>Hemiptera</taxon>
        <taxon>Sternorrhyncha</taxon>
        <taxon>Coccoidea</taxon>
        <taxon>Coccidae</taxon>
        <taxon>Parthenolecanium</taxon>
    </lineage>
</organism>
<dbReference type="Proteomes" id="UP001367676">
    <property type="component" value="Unassembled WGS sequence"/>
</dbReference>